<evidence type="ECO:0000313" key="1">
    <source>
        <dbReference type="EMBL" id="KXN67130.1"/>
    </source>
</evidence>
<dbReference type="AlphaFoldDB" id="A0A137NWC4"/>
<evidence type="ECO:0008006" key="3">
    <source>
        <dbReference type="Google" id="ProtNLM"/>
    </source>
</evidence>
<accession>A0A137NWC4</accession>
<dbReference type="EMBL" id="KQ964658">
    <property type="protein sequence ID" value="KXN67130.1"/>
    <property type="molecule type" value="Genomic_DNA"/>
</dbReference>
<name>A0A137NWC4_CONC2</name>
<dbReference type="Proteomes" id="UP000070444">
    <property type="component" value="Unassembled WGS sequence"/>
</dbReference>
<gene>
    <name evidence="1" type="ORF">CONCODRAFT_19827</name>
</gene>
<organism evidence="1 2">
    <name type="scientific">Conidiobolus coronatus (strain ATCC 28846 / CBS 209.66 / NRRL 28638)</name>
    <name type="common">Delacroixia coronata</name>
    <dbReference type="NCBI Taxonomy" id="796925"/>
    <lineage>
        <taxon>Eukaryota</taxon>
        <taxon>Fungi</taxon>
        <taxon>Fungi incertae sedis</taxon>
        <taxon>Zoopagomycota</taxon>
        <taxon>Entomophthoromycotina</taxon>
        <taxon>Entomophthoromycetes</taxon>
        <taxon>Entomophthorales</taxon>
        <taxon>Ancylistaceae</taxon>
        <taxon>Conidiobolus</taxon>
    </lineage>
</organism>
<proteinExistence type="predicted"/>
<evidence type="ECO:0000313" key="2">
    <source>
        <dbReference type="Proteomes" id="UP000070444"/>
    </source>
</evidence>
<keyword evidence="2" id="KW-1185">Reference proteome</keyword>
<reference evidence="1 2" key="1">
    <citation type="journal article" date="2015" name="Genome Biol. Evol.">
        <title>Phylogenomic analyses indicate that early fungi evolved digesting cell walls of algal ancestors of land plants.</title>
        <authorList>
            <person name="Chang Y."/>
            <person name="Wang S."/>
            <person name="Sekimoto S."/>
            <person name="Aerts A.L."/>
            <person name="Choi C."/>
            <person name="Clum A."/>
            <person name="LaButti K.M."/>
            <person name="Lindquist E.A."/>
            <person name="Yee Ngan C."/>
            <person name="Ohm R.A."/>
            <person name="Salamov A.A."/>
            <person name="Grigoriev I.V."/>
            <person name="Spatafora J.W."/>
            <person name="Berbee M.L."/>
        </authorList>
    </citation>
    <scope>NUCLEOTIDE SEQUENCE [LARGE SCALE GENOMIC DNA]</scope>
    <source>
        <strain evidence="1 2">NRRL 28638</strain>
    </source>
</reference>
<protein>
    <recommendedName>
        <fullName evidence="3">F-box domain-containing protein</fullName>
    </recommendedName>
</protein>
<sequence>MSANNNAANWLIVFNLKEFKYLNEEHLMELRECSKLLSDKLIMEDYKTFMVEEFNMEKNYKSFLIDESVNSNLYFNPFEPVRDEIKTDVERFSNDLKLVSTSKYYKLEIKYQIDYLYAYKLVESFNCVSYLELAFCHIPLNLLQFIFSNLSLLILEIHKNVIYINSEDFIVELPQTLVKLIYYNCYTKFIQNEGEPVKIMKHDSLHSDLHFLLNPQYLPNLKYFEYTDFHLSDTTNFDGFLALNPQLKSIKADLDFLHKNNLQVISLNNQLERLEISWYGNLQFPDFKYPIIYSLKSLDCVIFDEYQCTFNLLPYCPNLEYLKINVYFMDQVYSGINLAGKLKNLKKIVLNLRQKQLFKSLLKFPLMNSLEEIEFIQFNPDKIDFESLEKLPKLKFVKFYGRWVDNVKKKFGGKIQKKGNWKIIYYNFNRVYHRA</sequence>